<feature type="transmembrane region" description="Helical" evidence="1">
    <location>
        <begin position="38"/>
        <end position="62"/>
    </location>
</feature>
<reference evidence="2 3" key="1">
    <citation type="submission" date="2014-07" db="EMBL/GenBank/DDBJ databases">
        <authorList>
            <person name="McCorrison J."/>
            <person name="Sanka R."/>
            <person name="Torralba M."/>
            <person name="Gillis M."/>
            <person name="Haft D.H."/>
            <person name="Methe B."/>
            <person name="Sutton G."/>
            <person name="Nelson K.E."/>
        </authorList>
    </citation>
    <scope>NUCLEOTIDE SEQUENCE [LARGE SCALE GENOMIC DNA]</scope>
    <source>
        <strain evidence="2 3">DNF00320</strain>
    </source>
</reference>
<organism evidence="2 3">
    <name type="scientific">Prevotella bivia DNF00320</name>
    <dbReference type="NCBI Taxonomy" id="1401068"/>
    <lineage>
        <taxon>Bacteria</taxon>
        <taxon>Pseudomonadati</taxon>
        <taxon>Bacteroidota</taxon>
        <taxon>Bacteroidia</taxon>
        <taxon>Bacteroidales</taxon>
        <taxon>Prevotellaceae</taxon>
        <taxon>Prevotella</taxon>
    </lineage>
</organism>
<dbReference type="Proteomes" id="UP000029525">
    <property type="component" value="Unassembled WGS sequence"/>
</dbReference>
<dbReference type="EMBL" id="JRNQ01000049">
    <property type="protein sequence ID" value="KGF44134.1"/>
    <property type="molecule type" value="Genomic_DNA"/>
</dbReference>
<dbReference type="AlphaFoldDB" id="A0A096CFU4"/>
<evidence type="ECO:0000313" key="2">
    <source>
        <dbReference type="EMBL" id="KGF44134.1"/>
    </source>
</evidence>
<keyword evidence="1" id="KW-1133">Transmembrane helix</keyword>
<evidence type="ECO:0000256" key="1">
    <source>
        <dbReference type="SAM" id="Phobius"/>
    </source>
</evidence>
<comment type="caution">
    <text evidence="2">The sequence shown here is derived from an EMBL/GenBank/DDBJ whole genome shotgun (WGS) entry which is preliminary data.</text>
</comment>
<keyword evidence="1" id="KW-0472">Membrane</keyword>
<sequence>MLITNLISRYIQLCKAAFSAGDGLKLNKSIQINVMEMLFLLMVILIFFYALFALIIYCTAIHHLL</sequence>
<proteinExistence type="predicted"/>
<evidence type="ECO:0000313" key="3">
    <source>
        <dbReference type="Proteomes" id="UP000029525"/>
    </source>
</evidence>
<protein>
    <submittedName>
        <fullName evidence="2">Uncharacterized protein</fullName>
    </submittedName>
</protein>
<accession>A0A096CFU4</accession>
<name>A0A096CFU4_9BACT</name>
<keyword evidence="1" id="KW-0812">Transmembrane</keyword>
<gene>
    <name evidence="2" type="ORF">HMPREF0647_07795</name>
</gene>